<organism evidence="3 4">
    <name type="scientific">Exidia glandulosa HHB12029</name>
    <dbReference type="NCBI Taxonomy" id="1314781"/>
    <lineage>
        <taxon>Eukaryota</taxon>
        <taxon>Fungi</taxon>
        <taxon>Dikarya</taxon>
        <taxon>Basidiomycota</taxon>
        <taxon>Agaricomycotina</taxon>
        <taxon>Agaricomycetes</taxon>
        <taxon>Auriculariales</taxon>
        <taxon>Exidiaceae</taxon>
        <taxon>Exidia</taxon>
    </lineage>
</organism>
<feature type="chain" id="PRO_5007861966" evidence="1">
    <location>
        <begin position="23"/>
        <end position="439"/>
    </location>
</feature>
<feature type="signal peptide" evidence="1">
    <location>
        <begin position="1"/>
        <end position="22"/>
    </location>
</feature>
<dbReference type="PANTHER" id="PTHR43662">
    <property type="match status" value="1"/>
</dbReference>
<keyword evidence="1" id="KW-0732">Signal</keyword>
<name>A0A165LVD1_EXIGL</name>
<protein>
    <submittedName>
        <fullName evidence="3">WSC-domain-containing protein</fullName>
    </submittedName>
</protein>
<evidence type="ECO:0000256" key="1">
    <source>
        <dbReference type="SAM" id="SignalP"/>
    </source>
</evidence>
<accession>A0A165LVD1</accession>
<gene>
    <name evidence="3" type="ORF">EXIGLDRAFT_607027</name>
</gene>
<dbReference type="EMBL" id="KV425919">
    <property type="protein sequence ID" value="KZV98378.1"/>
    <property type="molecule type" value="Genomic_DNA"/>
</dbReference>
<evidence type="ECO:0000313" key="4">
    <source>
        <dbReference type="Proteomes" id="UP000077266"/>
    </source>
</evidence>
<dbReference type="InterPro" id="IPR018535">
    <property type="entry name" value="DUF1996"/>
</dbReference>
<feature type="non-terminal residue" evidence="3">
    <location>
        <position position="439"/>
    </location>
</feature>
<dbReference type="Pfam" id="PF09362">
    <property type="entry name" value="DUF1996"/>
    <property type="match status" value="1"/>
</dbReference>
<keyword evidence="4" id="KW-1185">Reference proteome</keyword>
<dbReference type="SMART" id="SM00321">
    <property type="entry name" value="WSC"/>
    <property type="match status" value="1"/>
</dbReference>
<dbReference type="OrthoDB" id="74764at2759"/>
<dbReference type="STRING" id="1314781.A0A165LVD1"/>
<dbReference type="Proteomes" id="UP000077266">
    <property type="component" value="Unassembled WGS sequence"/>
</dbReference>
<sequence>MWAASALATSLLLLAQAQDAHAFFRMPCKQPVVVERADPIVNPGAVSGHLHTIMGGVSKVFDFNMTYDTARASDCSTCMARADLSNYWTPSLFYRGQNGSFHRVKQVGGMTVYYLQRPGFDGEQLKAFPPGFRMLAGNPALRSYDPNSVEQNAVTHVCLYDGGETPGFQPKNCPAGLRTQVFFPSCWDGKNLDSADHKSHVSYPIEHFNGGKCPDTHPVHLVSIFYEILWDINEWADMWWDGNGVGHPFTLSMGDPTGYHGDFLNGWDTDVLQSAIDQCTNNSGVIEDCKLLDLRTDDEMGDCALPARVPDKLNGWIDRLPGCNDVYPGPDNAKMQPPSACGAPVTMLPKDTSIITAVAGWTTRGCGVDKGERILSKQYKNGAMTPQVCTAYCAENGYKFAGLEYSSECYCGNDLDATRLSAPDAACDSPCEGDPNSTC</sequence>
<feature type="domain" description="WSC" evidence="2">
    <location>
        <begin position="360"/>
        <end position="439"/>
    </location>
</feature>
<reference evidence="3 4" key="1">
    <citation type="journal article" date="2016" name="Mol. Biol. Evol.">
        <title>Comparative Genomics of Early-Diverging Mushroom-Forming Fungi Provides Insights into the Origins of Lignocellulose Decay Capabilities.</title>
        <authorList>
            <person name="Nagy L.G."/>
            <person name="Riley R."/>
            <person name="Tritt A."/>
            <person name="Adam C."/>
            <person name="Daum C."/>
            <person name="Floudas D."/>
            <person name="Sun H."/>
            <person name="Yadav J.S."/>
            <person name="Pangilinan J."/>
            <person name="Larsson K.H."/>
            <person name="Matsuura K."/>
            <person name="Barry K."/>
            <person name="Labutti K."/>
            <person name="Kuo R."/>
            <person name="Ohm R.A."/>
            <person name="Bhattacharya S.S."/>
            <person name="Shirouzu T."/>
            <person name="Yoshinaga Y."/>
            <person name="Martin F.M."/>
            <person name="Grigoriev I.V."/>
            <person name="Hibbett D.S."/>
        </authorList>
    </citation>
    <scope>NUCLEOTIDE SEQUENCE [LARGE SCALE GENOMIC DNA]</scope>
    <source>
        <strain evidence="3 4">HHB12029</strain>
    </source>
</reference>
<dbReference type="Pfam" id="PF01822">
    <property type="entry name" value="WSC"/>
    <property type="match status" value="1"/>
</dbReference>
<dbReference type="InParanoid" id="A0A165LVD1"/>
<dbReference type="PANTHER" id="PTHR43662:SF3">
    <property type="entry name" value="DOMAIN PROTEIN, PUTATIVE (AFU_ORTHOLOGUE AFUA_6G11970)-RELATED"/>
    <property type="match status" value="1"/>
</dbReference>
<dbReference type="InterPro" id="IPR002889">
    <property type="entry name" value="WSC_carb-bd"/>
</dbReference>
<dbReference type="PROSITE" id="PS51212">
    <property type="entry name" value="WSC"/>
    <property type="match status" value="1"/>
</dbReference>
<proteinExistence type="predicted"/>
<evidence type="ECO:0000313" key="3">
    <source>
        <dbReference type="EMBL" id="KZV98378.1"/>
    </source>
</evidence>
<evidence type="ECO:0000259" key="2">
    <source>
        <dbReference type="PROSITE" id="PS51212"/>
    </source>
</evidence>
<dbReference type="AlphaFoldDB" id="A0A165LVD1"/>